<dbReference type="PRINTS" id="PR00413">
    <property type="entry name" value="HADHALOGNASE"/>
</dbReference>
<dbReference type="SFLD" id="SFLDG01129">
    <property type="entry name" value="C1.5:_HAD__Beta-PGM__Phosphata"/>
    <property type="match status" value="1"/>
</dbReference>
<dbReference type="Gene3D" id="3.40.50.1000">
    <property type="entry name" value="HAD superfamily/HAD-like"/>
    <property type="match status" value="1"/>
</dbReference>
<keyword evidence="2" id="KW-1185">Reference proteome</keyword>
<dbReference type="PANTHER" id="PTHR43481">
    <property type="entry name" value="FRUCTOSE-1-PHOSPHATE PHOSPHATASE"/>
    <property type="match status" value="1"/>
</dbReference>
<dbReference type="GO" id="GO:0050308">
    <property type="term" value="F:sugar-phosphatase activity"/>
    <property type="evidence" value="ECO:0007669"/>
    <property type="project" value="TreeGrafter"/>
</dbReference>
<dbReference type="SFLD" id="SFLDS00003">
    <property type="entry name" value="Haloacid_Dehalogenase"/>
    <property type="match status" value="1"/>
</dbReference>
<reference evidence="1 2" key="1">
    <citation type="submission" date="2018-12" db="EMBL/GenBank/DDBJ databases">
        <title>Sequencing of bacterial isolates from soil warming experiment in Harvard Forest, Massachusetts, USA.</title>
        <authorList>
            <person name="Deangelis K."/>
        </authorList>
    </citation>
    <scope>NUCLEOTIDE SEQUENCE [LARGE SCALE GENOMIC DNA]</scope>
    <source>
        <strain evidence="1 2">EB153</strain>
    </source>
</reference>
<dbReference type="EMBL" id="RSDW01000001">
    <property type="protein sequence ID" value="RSL15182.1"/>
    <property type="molecule type" value="Genomic_DNA"/>
</dbReference>
<dbReference type="InterPro" id="IPR023214">
    <property type="entry name" value="HAD_sf"/>
</dbReference>
<comment type="caution">
    <text evidence="1">The sequence shown here is derived from an EMBL/GenBank/DDBJ whole genome shotgun (WGS) entry which is preliminary data.</text>
</comment>
<dbReference type="CDD" id="cd07505">
    <property type="entry name" value="HAD_BPGM-like"/>
    <property type="match status" value="1"/>
</dbReference>
<dbReference type="InterPro" id="IPR051806">
    <property type="entry name" value="HAD-like_SPP"/>
</dbReference>
<protein>
    <submittedName>
        <fullName evidence="1">HAD superfamily hydrolase (TIGR01509 family)</fullName>
    </submittedName>
</protein>
<organism evidence="1 2">
    <name type="scientific">Edaphobacter aggregans</name>
    <dbReference type="NCBI Taxonomy" id="570835"/>
    <lineage>
        <taxon>Bacteria</taxon>
        <taxon>Pseudomonadati</taxon>
        <taxon>Acidobacteriota</taxon>
        <taxon>Terriglobia</taxon>
        <taxon>Terriglobales</taxon>
        <taxon>Acidobacteriaceae</taxon>
        <taxon>Edaphobacter</taxon>
    </lineage>
</organism>
<dbReference type="Proteomes" id="UP000269669">
    <property type="component" value="Unassembled WGS sequence"/>
</dbReference>
<dbReference type="Gene3D" id="1.10.150.240">
    <property type="entry name" value="Putative phosphatase, domain 2"/>
    <property type="match status" value="1"/>
</dbReference>
<accession>A0A428ME89</accession>
<gene>
    <name evidence="1" type="ORF">EDE15_0660</name>
</gene>
<dbReference type="NCBIfam" id="TIGR01509">
    <property type="entry name" value="HAD-SF-IA-v3"/>
    <property type="match status" value="1"/>
</dbReference>
<dbReference type="InterPro" id="IPR036412">
    <property type="entry name" value="HAD-like_sf"/>
</dbReference>
<sequence length="205" mass="22202">MAISLIEGTFSALIFDCDGTLVDSAPAHLRSIQQALKPLGLTMTADWYHLRHGLGPDPLIDEYEAAFNPPPIDRAAFFARNNIAYQAAIPLIEEITFVADIARVWHGRVPMAVASNGVLENVEATLVNVGLRSLFDYIVTADDVKHGKPAPDVYLEAARRMKVDPAACIVFEDSDEGLEAAHRAGARAIDIRKEAPLATSSAKNP</sequence>
<dbReference type="OrthoDB" id="9797743at2"/>
<dbReference type="RefSeq" id="WP_125483953.1">
    <property type="nucleotide sequence ID" value="NZ_RSDW01000001.1"/>
</dbReference>
<name>A0A428ME89_9BACT</name>
<dbReference type="InterPro" id="IPR006439">
    <property type="entry name" value="HAD-SF_hydro_IA"/>
</dbReference>
<proteinExistence type="predicted"/>
<evidence type="ECO:0000313" key="1">
    <source>
        <dbReference type="EMBL" id="RSL15182.1"/>
    </source>
</evidence>
<dbReference type="AlphaFoldDB" id="A0A428ME89"/>
<dbReference type="SUPFAM" id="SSF56784">
    <property type="entry name" value="HAD-like"/>
    <property type="match status" value="1"/>
</dbReference>
<dbReference type="PANTHER" id="PTHR43481:SF4">
    <property type="entry name" value="GLYCEROL-1-PHOSPHATE PHOSPHOHYDROLASE 1-RELATED"/>
    <property type="match status" value="1"/>
</dbReference>
<dbReference type="Pfam" id="PF00702">
    <property type="entry name" value="Hydrolase"/>
    <property type="match status" value="1"/>
</dbReference>
<evidence type="ECO:0000313" key="2">
    <source>
        <dbReference type="Proteomes" id="UP000269669"/>
    </source>
</evidence>
<dbReference type="InterPro" id="IPR023198">
    <property type="entry name" value="PGP-like_dom2"/>
</dbReference>
<keyword evidence="1" id="KW-0378">Hydrolase</keyword>